<dbReference type="InterPro" id="IPR052739">
    <property type="entry name" value="FAAH2"/>
</dbReference>
<dbReference type="SUPFAM" id="SSF75304">
    <property type="entry name" value="Amidase signature (AS) enzymes"/>
    <property type="match status" value="1"/>
</dbReference>
<keyword evidence="3" id="KW-1185">Reference proteome</keyword>
<dbReference type="Gene3D" id="3.90.1300.10">
    <property type="entry name" value="Amidase signature (AS) domain"/>
    <property type="match status" value="1"/>
</dbReference>
<dbReference type="AlphaFoldDB" id="A0A8J3ESC3"/>
<sequence length="494" mass="52680">MTDLHHARATELLAMLVAGEVSSRELVDLHLERIERLDPELQALVTVDADRARTRAAACDGQRVRGLARGPLHGLPMTLKDAFATAGLRTTAGLPGLADHLPTRDAAAVARLRAAGAVVLGKTSCPPEVSGQQTGNALIGTTRNPWDPARSTGGSSGGAAAALAAGLTPLELGSDLGGSIRQPAAFCGVFGHYPTHGLVPARGHLPSLPVDDVEATEDLLGVGPMARSTADLTLALDVLAGADDVRGRGWRLQLPAPPAHEGARGLRVAVWDDDEAFPVDRAVRDGLRRAAAGLAGIGARVDEQARPGFSLTDAERIGFDLWVAASSASLSDEEVDEQRRRATERPDDDDRIARRARAASMTHRDWLHLDARRRRLQRAWDEFFLRFDVLLCPVVPVVAYPADPDPTRAHDFDHRAEQVIEVDGHPRPYLDQLVWTTAVGAARLPSTVVPMGPSPDGLPVGIQVVGRPYADRTTLRVSALLESLTGGFQPPPGY</sequence>
<reference evidence="2" key="2">
    <citation type="submission" date="2020-09" db="EMBL/GenBank/DDBJ databases">
        <authorList>
            <person name="Sun Q."/>
            <person name="Zhou Y."/>
        </authorList>
    </citation>
    <scope>NUCLEOTIDE SEQUENCE</scope>
    <source>
        <strain evidence="2">CGMCC 1.14988</strain>
    </source>
</reference>
<dbReference type="RefSeq" id="WP_130649198.1">
    <property type="nucleotide sequence ID" value="NZ_BMHA01000007.1"/>
</dbReference>
<reference evidence="2" key="1">
    <citation type="journal article" date="2014" name="Int. J. Syst. Evol. Microbiol.">
        <title>Complete genome sequence of Corynebacterium casei LMG S-19264T (=DSM 44701T), isolated from a smear-ripened cheese.</title>
        <authorList>
            <consortium name="US DOE Joint Genome Institute (JGI-PGF)"/>
            <person name="Walter F."/>
            <person name="Albersmeier A."/>
            <person name="Kalinowski J."/>
            <person name="Ruckert C."/>
        </authorList>
    </citation>
    <scope>NUCLEOTIDE SEQUENCE</scope>
    <source>
        <strain evidence="2">CGMCC 1.14988</strain>
    </source>
</reference>
<dbReference type="Proteomes" id="UP000650511">
    <property type="component" value="Unassembled WGS sequence"/>
</dbReference>
<organism evidence="2 3">
    <name type="scientific">Egicoccus halophilus</name>
    <dbReference type="NCBI Taxonomy" id="1670830"/>
    <lineage>
        <taxon>Bacteria</taxon>
        <taxon>Bacillati</taxon>
        <taxon>Actinomycetota</taxon>
        <taxon>Nitriliruptoria</taxon>
        <taxon>Egicoccales</taxon>
        <taxon>Egicoccaceae</taxon>
        <taxon>Egicoccus</taxon>
    </lineage>
</organism>
<dbReference type="PIRSF" id="PIRSF001221">
    <property type="entry name" value="Amidase_fungi"/>
    <property type="match status" value="1"/>
</dbReference>
<dbReference type="Pfam" id="PF01425">
    <property type="entry name" value="Amidase"/>
    <property type="match status" value="1"/>
</dbReference>
<name>A0A8J3ESC3_9ACTN</name>
<gene>
    <name evidence="2" type="ORF">GCM10011354_22210</name>
</gene>
<dbReference type="InterPro" id="IPR036928">
    <property type="entry name" value="AS_sf"/>
</dbReference>
<dbReference type="GO" id="GO:0012505">
    <property type="term" value="C:endomembrane system"/>
    <property type="evidence" value="ECO:0007669"/>
    <property type="project" value="TreeGrafter"/>
</dbReference>
<evidence type="ECO:0000259" key="1">
    <source>
        <dbReference type="Pfam" id="PF01425"/>
    </source>
</evidence>
<proteinExistence type="predicted"/>
<comment type="caution">
    <text evidence="2">The sequence shown here is derived from an EMBL/GenBank/DDBJ whole genome shotgun (WGS) entry which is preliminary data.</text>
</comment>
<evidence type="ECO:0000313" key="2">
    <source>
        <dbReference type="EMBL" id="GGI07061.1"/>
    </source>
</evidence>
<dbReference type="OrthoDB" id="9811471at2"/>
<evidence type="ECO:0000313" key="3">
    <source>
        <dbReference type="Proteomes" id="UP000650511"/>
    </source>
</evidence>
<dbReference type="EMBL" id="BMHA01000007">
    <property type="protein sequence ID" value="GGI07061.1"/>
    <property type="molecule type" value="Genomic_DNA"/>
</dbReference>
<dbReference type="PANTHER" id="PTHR43372">
    <property type="entry name" value="FATTY-ACID AMIDE HYDROLASE"/>
    <property type="match status" value="1"/>
</dbReference>
<feature type="domain" description="Amidase" evidence="1">
    <location>
        <begin position="25"/>
        <end position="475"/>
    </location>
</feature>
<dbReference type="InterPro" id="IPR023631">
    <property type="entry name" value="Amidase_dom"/>
</dbReference>
<dbReference type="PANTHER" id="PTHR43372:SF4">
    <property type="entry name" value="FATTY-ACID AMIDE HYDROLASE 2"/>
    <property type="match status" value="1"/>
</dbReference>
<protein>
    <submittedName>
        <fullName evidence="2">Amidase</fullName>
    </submittedName>
</protein>
<accession>A0A8J3ESC3</accession>
<dbReference type="NCBIfam" id="NF004816">
    <property type="entry name" value="PRK06170.1"/>
    <property type="match status" value="1"/>
</dbReference>